<reference evidence="2" key="1">
    <citation type="submission" date="2016-11" db="UniProtKB">
        <authorList>
            <consortium name="WormBaseParasite"/>
        </authorList>
    </citation>
    <scope>IDENTIFICATION</scope>
</reference>
<sequence length="78" mass="8859">MKLVVETVPRLLPEHFVGIADLCSRPHVASLEEEDMRTKKEGEERPKHLCIHKAYPNDLIDRSKAFLTPVSQTSPILP</sequence>
<protein>
    <submittedName>
        <fullName evidence="2">tRNA-synt_1 domain-containing protein</fullName>
    </submittedName>
</protein>
<name>A0A1I8AUP5_9BILA</name>
<proteinExistence type="predicted"/>
<evidence type="ECO:0000313" key="1">
    <source>
        <dbReference type="Proteomes" id="UP000095287"/>
    </source>
</evidence>
<dbReference type="WBParaSite" id="L893_g9256.t1">
    <property type="protein sequence ID" value="L893_g9256.t1"/>
    <property type="gene ID" value="L893_g9256"/>
</dbReference>
<keyword evidence="1" id="KW-1185">Reference proteome</keyword>
<dbReference type="Proteomes" id="UP000095287">
    <property type="component" value="Unplaced"/>
</dbReference>
<accession>A0A1I8AUP5</accession>
<dbReference type="AlphaFoldDB" id="A0A1I8AUP5"/>
<evidence type="ECO:0000313" key="2">
    <source>
        <dbReference type="WBParaSite" id="L893_g9256.t1"/>
    </source>
</evidence>
<organism evidence="1 2">
    <name type="scientific">Steinernema glaseri</name>
    <dbReference type="NCBI Taxonomy" id="37863"/>
    <lineage>
        <taxon>Eukaryota</taxon>
        <taxon>Metazoa</taxon>
        <taxon>Ecdysozoa</taxon>
        <taxon>Nematoda</taxon>
        <taxon>Chromadorea</taxon>
        <taxon>Rhabditida</taxon>
        <taxon>Tylenchina</taxon>
        <taxon>Panagrolaimomorpha</taxon>
        <taxon>Strongyloidoidea</taxon>
        <taxon>Steinernematidae</taxon>
        <taxon>Steinernema</taxon>
    </lineage>
</organism>